<name>A0ABU0ZKG9_9ACTN</name>
<dbReference type="InterPro" id="IPR038109">
    <property type="entry name" value="DNA_bind_recomb_sf"/>
</dbReference>
<sequence>MTTPLLDRLADEAPVFPLVAALLARVSRKGRAADRDRERSPEQQLDAAREVTEVDGRPVLLTDDAVYEERQSASRFGTKPRKRFDALLDDLRAGRYGLVIVWEVDRAARELEAWSRFLNVCRDRGVLIHVITHRRTYDVRVGRDWRSLADDGIDAAYFSEKLSVNIRRGHADSAAQGRPGGRAPFGYARVYDGRGKLAQVDGVWQQIPNDDAPVVKEIIERVAASVPLNEVQRDLAARGVILPRSTIHAIVTCPAYANLRPAPGGGHTQGRWVPIVDETTWRQAVAVLDGNRGSKPGHTVWLLSQVGDCVCGASGSWKGQHGKGNTAATYFCRECGTKVNAAQADQYVLALALGRLARPDAAAVFARDTSADATAARAEADDLRRKASRFRDRLETAAAEEEEEILEQLRRLKPRIKKATERAAQLSTPPALAGFADALGNEELLVRRWADASLPARKALLKVVFERLELQRAAYRGQPAGERITHRWADEA</sequence>
<evidence type="ECO:0000259" key="2">
    <source>
        <dbReference type="PROSITE" id="PS51737"/>
    </source>
</evidence>
<dbReference type="InterPro" id="IPR036162">
    <property type="entry name" value="Resolvase-like_N_sf"/>
</dbReference>
<dbReference type="EMBL" id="JAVHUY010000017">
    <property type="protein sequence ID" value="MDQ7906755.1"/>
    <property type="molecule type" value="Genomic_DNA"/>
</dbReference>
<reference evidence="3 4" key="1">
    <citation type="submission" date="2023-08" db="EMBL/GenBank/DDBJ databases">
        <title>Phytohabitans sansha sp. nov., isolated from marine sediment.</title>
        <authorList>
            <person name="Zhao Y."/>
            <person name="Yi K."/>
        </authorList>
    </citation>
    <scope>NUCLEOTIDE SEQUENCE [LARGE SCALE GENOMIC DNA]</scope>
    <source>
        <strain evidence="3 4">ZYX-F-186</strain>
    </source>
</reference>
<evidence type="ECO:0000256" key="1">
    <source>
        <dbReference type="SAM" id="Coils"/>
    </source>
</evidence>
<feature type="coiled-coil region" evidence="1">
    <location>
        <begin position="366"/>
        <end position="419"/>
    </location>
</feature>
<dbReference type="Pfam" id="PF00239">
    <property type="entry name" value="Resolvase"/>
    <property type="match status" value="1"/>
</dbReference>
<comment type="caution">
    <text evidence="3">The sequence shown here is derived from an EMBL/GenBank/DDBJ whole genome shotgun (WGS) entry which is preliminary data.</text>
</comment>
<organism evidence="3 4">
    <name type="scientific">Phytohabitans maris</name>
    <dbReference type="NCBI Taxonomy" id="3071409"/>
    <lineage>
        <taxon>Bacteria</taxon>
        <taxon>Bacillati</taxon>
        <taxon>Actinomycetota</taxon>
        <taxon>Actinomycetes</taxon>
        <taxon>Micromonosporales</taxon>
        <taxon>Micromonosporaceae</taxon>
    </lineage>
</organism>
<dbReference type="SMART" id="SM00857">
    <property type="entry name" value="Resolvase"/>
    <property type="match status" value="1"/>
</dbReference>
<gene>
    <name evidence="3" type="ORF">RB614_19755</name>
</gene>
<accession>A0ABU0ZKG9</accession>
<dbReference type="Gene3D" id="3.90.1750.20">
    <property type="entry name" value="Putative Large Serine Recombinase, Chain B, Domain 2"/>
    <property type="match status" value="1"/>
</dbReference>
<protein>
    <submittedName>
        <fullName evidence="3">Recombinase family protein</fullName>
    </submittedName>
</protein>
<dbReference type="Proteomes" id="UP001230908">
    <property type="component" value="Unassembled WGS sequence"/>
</dbReference>
<dbReference type="SUPFAM" id="SSF53041">
    <property type="entry name" value="Resolvase-like"/>
    <property type="match status" value="1"/>
</dbReference>
<dbReference type="PROSITE" id="PS51737">
    <property type="entry name" value="RECOMBINASE_DNA_BIND"/>
    <property type="match status" value="1"/>
</dbReference>
<keyword evidence="1" id="KW-0175">Coiled coil</keyword>
<dbReference type="PANTHER" id="PTHR30461">
    <property type="entry name" value="DNA-INVERTASE FROM LAMBDOID PROPHAGE"/>
    <property type="match status" value="1"/>
</dbReference>
<evidence type="ECO:0000313" key="4">
    <source>
        <dbReference type="Proteomes" id="UP001230908"/>
    </source>
</evidence>
<dbReference type="InterPro" id="IPR006119">
    <property type="entry name" value="Resolv_N"/>
</dbReference>
<dbReference type="InterPro" id="IPR050639">
    <property type="entry name" value="SSR_resolvase"/>
</dbReference>
<dbReference type="InterPro" id="IPR011109">
    <property type="entry name" value="DNA_bind_recombinase_dom"/>
</dbReference>
<dbReference type="RefSeq" id="WP_308714031.1">
    <property type="nucleotide sequence ID" value="NZ_JAVHUY010000017.1"/>
</dbReference>
<dbReference type="PANTHER" id="PTHR30461:SF23">
    <property type="entry name" value="DNA RECOMBINASE-RELATED"/>
    <property type="match status" value="1"/>
</dbReference>
<proteinExistence type="predicted"/>
<feature type="domain" description="Recombinase" evidence="2">
    <location>
        <begin position="184"/>
        <end position="294"/>
    </location>
</feature>
<evidence type="ECO:0000313" key="3">
    <source>
        <dbReference type="EMBL" id="MDQ7906755.1"/>
    </source>
</evidence>
<dbReference type="Gene3D" id="3.40.50.1390">
    <property type="entry name" value="Resolvase, N-terminal catalytic domain"/>
    <property type="match status" value="1"/>
</dbReference>
<dbReference type="CDD" id="cd00338">
    <property type="entry name" value="Ser_Recombinase"/>
    <property type="match status" value="1"/>
</dbReference>
<keyword evidence="4" id="KW-1185">Reference proteome</keyword>